<protein>
    <submittedName>
        <fullName evidence="3">Membrane protein</fullName>
    </submittedName>
</protein>
<name>A0A918CLI0_AGRME</name>
<evidence type="ECO:0000256" key="1">
    <source>
        <dbReference type="SAM" id="Phobius"/>
    </source>
</evidence>
<keyword evidence="1" id="KW-0812">Transmembrane</keyword>
<dbReference type="EMBL" id="BMRJ01000002">
    <property type="protein sequence ID" value="GGR29240.1"/>
    <property type="molecule type" value="Genomic_DNA"/>
</dbReference>
<organism evidence="3 4">
    <name type="scientific">Agromyces mediolanus</name>
    <name type="common">Corynebacterium mediolanum</name>
    <dbReference type="NCBI Taxonomy" id="41986"/>
    <lineage>
        <taxon>Bacteria</taxon>
        <taxon>Bacillati</taxon>
        <taxon>Actinomycetota</taxon>
        <taxon>Actinomycetes</taxon>
        <taxon>Micrococcales</taxon>
        <taxon>Microbacteriaceae</taxon>
        <taxon>Agromyces</taxon>
    </lineage>
</organism>
<reference evidence="3" key="1">
    <citation type="journal article" date="2014" name="Int. J. Syst. Evol. Microbiol.">
        <title>Complete genome sequence of Corynebacterium casei LMG S-19264T (=DSM 44701T), isolated from a smear-ripened cheese.</title>
        <authorList>
            <consortium name="US DOE Joint Genome Institute (JGI-PGF)"/>
            <person name="Walter F."/>
            <person name="Albersmeier A."/>
            <person name="Kalinowski J."/>
            <person name="Ruckert C."/>
        </authorList>
    </citation>
    <scope>NUCLEOTIDE SEQUENCE</scope>
    <source>
        <strain evidence="3">JCM 3346</strain>
    </source>
</reference>
<proteinExistence type="predicted"/>
<dbReference type="Pfam" id="PF03372">
    <property type="entry name" value="Exo_endo_phos"/>
    <property type="match status" value="1"/>
</dbReference>
<dbReference type="SUPFAM" id="SSF56219">
    <property type="entry name" value="DNase I-like"/>
    <property type="match status" value="1"/>
</dbReference>
<keyword evidence="1" id="KW-1133">Transmembrane helix</keyword>
<feature type="transmembrane region" description="Helical" evidence="1">
    <location>
        <begin position="40"/>
        <end position="61"/>
    </location>
</feature>
<dbReference type="InterPro" id="IPR036691">
    <property type="entry name" value="Endo/exonu/phosph_ase_sf"/>
</dbReference>
<evidence type="ECO:0000313" key="3">
    <source>
        <dbReference type="EMBL" id="GGR29240.1"/>
    </source>
</evidence>
<feature type="domain" description="Endonuclease/exonuclease/phosphatase" evidence="2">
    <location>
        <begin position="83"/>
        <end position="278"/>
    </location>
</feature>
<dbReference type="GO" id="GO:0003824">
    <property type="term" value="F:catalytic activity"/>
    <property type="evidence" value="ECO:0007669"/>
    <property type="project" value="InterPro"/>
</dbReference>
<evidence type="ECO:0000313" key="4">
    <source>
        <dbReference type="Proteomes" id="UP000610303"/>
    </source>
</evidence>
<comment type="caution">
    <text evidence="3">The sequence shown here is derived from an EMBL/GenBank/DDBJ whole genome shotgun (WGS) entry which is preliminary data.</text>
</comment>
<dbReference type="Proteomes" id="UP000610303">
    <property type="component" value="Unassembled WGS sequence"/>
</dbReference>
<sequence>MLLGLVPGFVGSAVSTALPWLGLLLVPLLVAALAVRGRTWLVALVPAIAWAFAVGPSFAWLPASDGVGAADAAEAPAELVFASQNVEALSGTAADSATTLVAAGADVIALTELEGDARAQADAALEASHPYSYAVGTVGIWSTSPISNARPLELGLGWNRALTVDISAPAGLVSVYVVHAASLRPGAQSDRDTMLDELSAVIDRDENERVVALGDFNAASTDPALAGIRRTLSEPGQSEPSFGFTWPAAFPVARIDHLFQRGLTPVENTVIPAGASDHLAVLTTLRY</sequence>
<keyword evidence="4" id="KW-1185">Reference proteome</keyword>
<gene>
    <name evidence="3" type="ORF">GCM10010196_23910</name>
</gene>
<evidence type="ECO:0000259" key="2">
    <source>
        <dbReference type="Pfam" id="PF03372"/>
    </source>
</evidence>
<dbReference type="AlphaFoldDB" id="A0A918CLI0"/>
<accession>A0A918CLI0</accession>
<reference evidence="3" key="2">
    <citation type="submission" date="2020-09" db="EMBL/GenBank/DDBJ databases">
        <authorList>
            <person name="Sun Q."/>
            <person name="Ohkuma M."/>
        </authorList>
    </citation>
    <scope>NUCLEOTIDE SEQUENCE</scope>
    <source>
        <strain evidence="3">JCM 3346</strain>
    </source>
</reference>
<dbReference type="InterPro" id="IPR005135">
    <property type="entry name" value="Endo/exonuclease/phosphatase"/>
</dbReference>
<dbReference type="Gene3D" id="3.60.10.10">
    <property type="entry name" value="Endonuclease/exonuclease/phosphatase"/>
    <property type="match status" value="1"/>
</dbReference>
<keyword evidence="1" id="KW-0472">Membrane</keyword>
<feature type="transmembrane region" description="Helical" evidence="1">
    <location>
        <begin position="12"/>
        <end position="33"/>
    </location>
</feature>